<dbReference type="GO" id="GO:0005829">
    <property type="term" value="C:cytosol"/>
    <property type="evidence" value="ECO:0007669"/>
    <property type="project" value="TreeGrafter"/>
</dbReference>
<dbReference type="InterPro" id="IPR040032">
    <property type="entry name" value="DENND1A/B/C"/>
</dbReference>
<feature type="region of interest" description="Disordered" evidence="3">
    <location>
        <begin position="531"/>
        <end position="550"/>
    </location>
</feature>
<dbReference type="Proteomes" id="UP000218231">
    <property type="component" value="Unassembled WGS sequence"/>
</dbReference>
<dbReference type="GO" id="GO:0032456">
    <property type="term" value="P:endocytic recycling"/>
    <property type="evidence" value="ECO:0007669"/>
    <property type="project" value="TreeGrafter"/>
</dbReference>
<name>A0A2A2L539_9BILA</name>
<dbReference type="InterPro" id="IPR005113">
    <property type="entry name" value="uDENN_dom"/>
</dbReference>
<feature type="compositionally biased region" description="Low complexity" evidence="3">
    <location>
        <begin position="565"/>
        <end position="578"/>
    </location>
</feature>
<evidence type="ECO:0000256" key="1">
    <source>
        <dbReference type="ARBA" id="ARBA00004132"/>
    </source>
</evidence>
<dbReference type="OrthoDB" id="206724at2759"/>
<dbReference type="SMART" id="SM00799">
    <property type="entry name" value="DENN"/>
    <property type="match status" value="1"/>
</dbReference>
<dbReference type="Gene3D" id="3.30.450.200">
    <property type="match status" value="1"/>
</dbReference>
<evidence type="ECO:0000256" key="3">
    <source>
        <dbReference type="SAM" id="MobiDB-lite"/>
    </source>
</evidence>
<evidence type="ECO:0000259" key="4">
    <source>
        <dbReference type="PROSITE" id="PS50211"/>
    </source>
</evidence>
<protein>
    <recommendedName>
        <fullName evidence="4">UDENN domain-containing protein</fullName>
    </recommendedName>
</protein>
<feature type="region of interest" description="Disordered" evidence="3">
    <location>
        <begin position="565"/>
        <end position="635"/>
    </location>
</feature>
<dbReference type="AlphaFoldDB" id="A0A2A2L539"/>
<evidence type="ECO:0000313" key="6">
    <source>
        <dbReference type="Proteomes" id="UP000218231"/>
    </source>
</evidence>
<dbReference type="GO" id="GO:0006897">
    <property type="term" value="P:endocytosis"/>
    <property type="evidence" value="ECO:0007669"/>
    <property type="project" value="TreeGrafter"/>
</dbReference>
<dbReference type="PROSITE" id="PS50211">
    <property type="entry name" value="DENN"/>
    <property type="match status" value="1"/>
</dbReference>
<organism evidence="5 6">
    <name type="scientific">Diploscapter pachys</name>
    <dbReference type="NCBI Taxonomy" id="2018661"/>
    <lineage>
        <taxon>Eukaryota</taxon>
        <taxon>Metazoa</taxon>
        <taxon>Ecdysozoa</taxon>
        <taxon>Nematoda</taxon>
        <taxon>Chromadorea</taxon>
        <taxon>Rhabditida</taxon>
        <taxon>Rhabditina</taxon>
        <taxon>Rhabditomorpha</taxon>
        <taxon>Rhabditoidea</taxon>
        <taxon>Rhabditidae</taxon>
        <taxon>Diploscapter</taxon>
    </lineage>
</organism>
<reference evidence="5 6" key="1">
    <citation type="journal article" date="2017" name="Curr. Biol.">
        <title>Genome architecture and evolution of a unichromosomal asexual nematode.</title>
        <authorList>
            <person name="Fradin H."/>
            <person name="Zegar C."/>
            <person name="Gutwein M."/>
            <person name="Lucas J."/>
            <person name="Kovtun M."/>
            <person name="Corcoran D."/>
            <person name="Baugh L.R."/>
            <person name="Kiontke K."/>
            <person name="Gunsalus K."/>
            <person name="Fitch D.H."/>
            <person name="Piano F."/>
        </authorList>
    </citation>
    <scope>NUCLEOTIDE SEQUENCE [LARGE SCALE GENOMIC DNA]</scope>
    <source>
        <strain evidence="5">PF1309</strain>
    </source>
</reference>
<dbReference type="InterPro" id="IPR001194">
    <property type="entry name" value="cDENN_dom"/>
</dbReference>
<proteinExistence type="predicted"/>
<comment type="caution">
    <text evidence="5">The sequence shown here is derived from an EMBL/GenBank/DDBJ whole genome shotgun (WGS) entry which is preliminary data.</text>
</comment>
<dbReference type="InterPro" id="IPR043153">
    <property type="entry name" value="DENN_C"/>
</dbReference>
<dbReference type="GO" id="GO:0005085">
    <property type="term" value="F:guanyl-nucleotide exchange factor activity"/>
    <property type="evidence" value="ECO:0007669"/>
    <property type="project" value="InterPro"/>
</dbReference>
<dbReference type="GO" id="GO:0030136">
    <property type="term" value="C:clathrin-coated vesicle"/>
    <property type="evidence" value="ECO:0007669"/>
    <property type="project" value="UniProtKB-SubCell"/>
</dbReference>
<dbReference type="Pfam" id="PF02141">
    <property type="entry name" value="DENN"/>
    <property type="match status" value="1"/>
</dbReference>
<dbReference type="InterPro" id="IPR037516">
    <property type="entry name" value="Tripartite_DENN"/>
</dbReference>
<dbReference type="SMART" id="SM00800">
    <property type="entry name" value="uDENN"/>
    <property type="match status" value="1"/>
</dbReference>
<evidence type="ECO:0000313" key="5">
    <source>
        <dbReference type="EMBL" id="PAV81177.1"/>
    </source>
</evidence>
<dbReference type="FunFam" id="3.30.450.200:FF:000003">
    <property type="entry name" value="DENN domain containing 1A"/>
    <property type="match status" value="1"/>
</dbReference>
<feature type="domain" description="UDENN" evidence="4">
    <location>
        <begin position="20"/>
        <end position="388"/>
    </location>
</feature>
<dbReference type="EMBL" id="LIAE01007195">
    <property type="protein sequence ID" value="PAV81177.1"/>
    <property type="molecule type" value="Genomic_DNA"/>
</dbReference>
<dbReference type="SMART" id="SM00801">
    <property type="entry name" value="dDENN"/>
    <property type="match status" value="1"/>
</dbReference>
<feature type="compositionally biased region" description="Pro residues" evidence="3">
    <location>
        <begin position="619"/>
        <end position="628"/>
    </location>
</feature>
<feature type="compositionally biased region" description="Polar residues" evidence="3">
    <location>
        <begin position="582"/>
        <end position="618"/>
    </location>
</feature>
<sequence>MSASTMVISSRHRSDVATLFDVFCEIGAPSSLDDLPVILSKYPEDYNDESFLKSARQFSFPCDMSTESDAVQMFCFALTDQNSQYTFGFVRYTPRSNTCLCMLSGFYWPNIFYKILNQLSLIMNNASQEDLDGLLTRIYHTDIPNIGDKLHFESYGGRHPFDIVVPDLRKLPTLKDDRYMLEFYNAINPRQMLALYASLLKERRIIFTGRRLSQLSSCIQAAATLLFPMYWQSIFIPVLPHRLLEMVQAPMPFLIGVPKQVMQSSEIKELGDVAVVDFEEKTFTSAHDDLASLPVEVLNYLKSQLKGSLDMGDSLSRTFLRANVMLFGDYRTGFSRNESTGVISWDKEKFIREQRPSFQPFLQILFGSEGVQYLERFIADRLRLLNQGGAITDEFEAEITNMKGANLQNSELINGIYETITDAKDMFQSLKGKVSGMQISSKLNKLAPKEVKSKVAEKARSIKRPRQGFEPMSFENAQWEENDYTGSDDEVPQIEQARGPEVGNLIDFDTPLEELNHSSSSAVFLDQSMQSNASYHTPPSSLPNSTSKLPQNLQNVYPQIQPLDLTPTLTHSSSTPDPFYVQKTSQSNSRYQNLQEMGQRTQGATTNATNLAPSVPSETQPPRPPPRPQQWEKFD</sequence>
<accession>A0A2A2L539</accession>
<keyword evidence="6" id="KW-1185">Reference proteome</keyword>
<evidence type="ECO:0000256" key="2">
    <source>
        <dbReference type="ARBA" id="ARBA00023329"/>
    </source>
</evidence>
<gene>
    <name evidence="5" type="ORF">WR25_14544</name>
</gene>
<keyword evidence="2" id="KW-0968">Cytoplasmic vesicle</keyword>
<dbReference type="FunFam" id="3.40.50.11500:FF:000004">
    <property type="entry name" value="DENN domain-containing protein 2C isoform X1"/>
    <property type="match status" value="1"/>
</dbReference>
<dbReference type="Gene3D" id="3.40.50.11500">
    <property type="match status" value="1"/>
</dbReference>
<dbReference type="STRING" id="2018661.A0A2A2L539"/>
<dbReference type="Pfam" id="PF03456">
    <property type="entry name" value="uDENN"/>
    <property type="match status" value="1"/>
</dbReference>
<dbReference type="PANTHER" id="PTHR13196:SF14">
    <property type="entry name" value="UDENN DOMAIN-CONTAINING PROTEIN"/>
    <property type="match status" value="1"/>
</dbReference>
<dbReference type="GO" id="GO:1901981">
    <property type="term" value="F:phosphatidylinositol phosphate binding"/>
    <property type="evidence" value="ECO:0007669"/>
    <property type="project" value="TreeGrafter"/>
</dbReference>
<dbReference type="InterPro" id="IPR005112">
    <property type="entry name" value="dDENN_dom"/>
</dbReference>
<comment type="subcellular location">
    <subcellularLocation>
        <location evidence="1">Cytoplasmic vesicle</location>
        <location evidence="1">Clathrin-coated vesicle</location>
    </subcellularLocation>
</comment>
<dbReference type="PANTHER" id="PTHR13196">
    <property type="entry name" value="DENN DOMAIN-CONTAINING"/>
    <property type="match status" value="1"/>
</dbReference>